<organism evidence="1 2">
    <name type="scientific">Phytophthora cactorum</name>
    <dbReference type="NCBI Taxonomy" id="29920"/>
    <lineage>
        <taxon>Eukaryota</taxon>
        <taxon>Sar</taxon>
        <taxon>Stramenopiles</taxon>
        <taxon>Oomycota</taxon>
        <taxon>Peronosporomycetes</taxon>
        <taxon>Peronosporales</taxon>
        <taxon>Peronosporaceae</taxon>
        <taxon>Phytophthora</taxon>
    </lineage>
</organism>
<gene>
    <name evidence="1" type="ORF">JG687_00019285</name>
</gene>
<sequence>MTFSNARSAVVAARNLPERATATYSATSVPSTRATWRSAPGTKLLLPQR</sequence>
<protein>
    <submittedName>
        <fullName evidence="1">Uncharacterized protein</fullName>
    </submittedName>
</protein>
<accession>A0A8T1TKW4</accession>
<comment type="caution">
    <text evidence="1">The sequence shown here is derived from an EMBL/GenBank/DDBJ whole genome shotgun (WGS) entry which is preliminary data.</text>
</comment>
<reference evidence="1" key="1">
    <citation type="submission" date="2021-01" db="EMBL/GenBank/DDBJ databases">
        <title>Phytophthora aleatoria, a newly-described species from Pinus radiata is distinct from Phytophthora cactorum isolates based on comparative genomics.</title>
        <authorList>
            <person name="Mcdougal R."/>
            <person name="Panda P."/>
            <person name="Williams N."/>
            <person name="Studholme D.J."/>
        </authorList>
    </citation>
    <scope>NUCLEOTIDE SEQUENCE</scope>
    <source>
        <strain evidence="1">NZFS 3830</strain>
    </source>
</reference>
<name>A0A8T1TKW4_9STRA</name>
<evidence type="ECO:0000313" key="1">
    <source>
        <dbReference type="EMBL" id="KAG6942048.1"/>
    </source>
</evidence>
<dbReference type="Proteomes" id="UP000688947">
    <property type="component" value="Unassembled WGS sequence"/>
</dbReference>
<proteinExistence type="predicted"/>
<evidence type="ECO:0000313" key="2">
    <source>
        <dbReference type="Proteomes" id="UP000688947"/>
    </source>
</evidence>
<dbReference type="AlphaFoldDB" id="A0A8T1TKW4"/>
<dbReference type="EMBL" id="JAENGZ010003169">
    <property type="protein sequence ID" value="KAG6942048.1"/>
    <property type="molecule type" value="Genomic_DNA"/>
</dbReference>